<dbReference type="InterPro" id="IPR051046">
    <property type="entry name" value="MurCDEF_CellWall_CoF430Synth"/>
</dbReference>
<accession>A0A1T4Z706</accession>
<proteinExistence type="inferred from homology"/>
<dbReference type="GO" id="GO:0008766">
    <property type="term" value="F:UDP-N-acetylmuramoylalanyl-D-glutamyl-2,6-diaminopimelate-D-alanyl-D-alanine ligase activity"/>
    <property type="evidence" value="ECO:0007669"/>
    <property type="project" value="RHEA"/>
</dbReference>
<dbReference type="SUPFAM" id="SSF53623">
    <property type="entry name" value="MurD-like peptide ligases, catalytic domain"/>
    <property type="match status" value="1"/>
</dbReference>
<dbReference type="PANTHER" id="PTHR43024:SF1">
    <property type="entry name" value="UDP-N-ACETYLMURAMOYL-TRIPEPTIDE--D-ALANYL-D-ALANINE LIGASE"/>
    <property type="match status" value="1"/>
</dbReference>
<dbReference type="InterPro" id="IPR000713">
    <property type="entry name" value="Mur_ligase_N"/>
</dbReference>
<keyword evidence="1 10" id="KW-0963">Cytoplasm</keyword>
<dbReference type="GO" id="GO:0005524">
    <property type="term" value="F:ATP binding"/>
    <property type="evidence" value="ECO:0007669"/>
    <property type="project" value="UniProtKB-UniRule"/>
</dbReference>
<gene>
    <name evidence="10" type="primary">murF</name>
    <name evidence="15" type="ORF">SAMN06295964_2816</name>
</gene>
<evidence type="ECO:0000256" key="1">
    <source>
        <dbReference type="ARBA" id="ARBA00022490"/>
    </source>
</evidence>
<evidence type="ECO:0000259" key="14">
    <source>
        <dbReference type="Pfam" id="PF08245"/>
    </source>
</evidence>
<evidence type="ECO:0000256" key="4">
    <source>
        <dbReference type="ARBA" id="ARBA00022741"/>
    </source>
</evidence>
<comment type="function">
    <text evidence="10 11">Involved in cell wall formation. Catalyzes the final step in the synthesis of UDP-N-acetylmuramoyl-pentapeptide, the precursor of murein.</text>
</comment>
<keyword evidence="9 10" id="KW-0961">Cell wall biogenesis/degradation</keyword>
<dbReference type="GO" id="GO:0008360">
    <property type="term" value="P:regulation of cell shape"/>
    <property type="evidence" value="ECO:0007669"/>
    <property type="project" value="UniProtKB-KW"/>
</dbReference>
<dbReference type="InterPro" id="IPR013221">
    <property type="entry name" value="Mur_ligase_cen"/>
</dbReference>
<dbReference type="EC" id="6.3.2.10" evidence="10 11"/>
<dbReference type="GO" id="GO:0071555">
    <property type="term" value="P:cell wall organization"/>
    <property type="evidence" value="ECO:0007669"/>
    <property type="project" value="UniProtKB-KW"/>
</dbReference>
<dbReference type="Gene3D" id="3.40.1190.10">
    <property type="entry name" value="Mur-like, catalytic domain"/>
    <property type="match status" value="1"/>
</dbReference>
<dbReference type="Gene3D" id="3.40.1390.10">
    <property type="entry name" value="MurE/MurF, N-terminal domain"/>
    <property type="match status" value="1"/>
</dbReference>
<evidence type="ECO:0000256" key="8">
    <source>
        <dbReference type="ARBA" id="ARBA00023306"/>
    </source>
</evidence>
<keyword evidence="2 10" id="KW-0436">Ligase</keyword>
<dbReference type="Pfam" id="PF02875">
    <property type="entry name" value="Mur_ligase_C"/>
    <property type="match status" value="1"/>
</dbReference>
<dbReference type="InterPro" id="IPR036615">
    <property type="entry name" value="Mur_ligase_C_dom_sf"/>
</dbReference>
<evidence type="ECO:0000256" key="11">
    <source>
        <dbReference type="RuleBase" id="RU004136"/>
    </source>
</evidence>
<evidence type="ECO:0000313" key="15">
    <source>
        <dbReference type="EMBL" id="SKB09658.1"/>
    </source>
</evidence>
<keyword evidence="6 10" id="KW-0133">Cell shape</keyword>
<evidence type="ECO:0000313" key="16">
    <source>
        <dbReference type="Proteomes" id="UP000191040"/>
    </source>
</evidence>
<dbReference type="AlphaFoldDB" id="A0A1T4Z706"/>
<dbReference type="GO" id="GO:0005737">
    <property type="term" value="C:cytoplasm"/>
    <property type="evidence" value="ECO:0007669"/>
    <property type="project" value="UniProtKB-SubCell"/>
</dbReference>
<dbReference type="GO" id="GO:0047480">
    <property type="term" value="F:UDP-N-acetylmuramoyl-tripeptide-D-alanyl-D-alanine ligase activity"/>
    <property type="evidence" value="ECO:0007669"/>
    <property type="project" value="UniProtKB-UniRule"/>
</dbReference>
<feature type="binding site" evidence="10">
    <location>
        <begin position="111"/>
        <end position="117"/>
    </location>
    <ligand>
        <name>ATP</name>
        <dbReference type="ChEBI" id="CHEBI:30616"/>
    </ligand>
</feature>
<evidence type="ECO:0000256" key="2">
    <source>
        <dbReference type="ARBA" id="ARBA00022598"/>
    </source>
</evidence>
<keyword evidence="7 10" id="KW-0573">Peptidoglycan synthesis</keyword>
<evidence type="ECO:0000256" key="6">
    <source>
        <dbReference type="ARBA" id="ARBA00022960"/>
    </source>
</evidence>
<evidence type="ECO:0000256" key="10">
    <source>
        <dbReference type="HAMAP-Rule" id="MF_02019"/>
    </source>
</evidence>
<dbReference type="SUPFAM" id="SSF53244">
    <property type="entry name" value="MurD-like peptide ligases, peptide-binding domain"/>
    <property type="match status" value="1"/>
</dbReference>
<feature type="domain" description="Mur ligase C-terminal" evidence="13">
    <location>
        <begin position="318"/>
        <end position="438"/>
    </location>
</feature>
<dbReference type="InterPro" id="IPR035911">
    <property type="entry name" value="MurE/MurF_N"/>
</dbReference>
<dbReference type="GO" id="GO:0051301">
    <property type="term" value="P:cell division"/>
    <property type="evidence" value="ECO:0007669"/>
    <property type="project" value="UniProtKB-KW"/>
</dbReference>
<dbReference type="Pfam" id="PF08245">
    <property type="entry name" value="Mur_ligase_M"/>
    <property type="match status" value="1"/>
</dbReference>
<dbReference type="PANTHER" id="PTHR43024">
    <property type="entry name" value="UDP-N-ACETYLMURAMOYL-TRIPEPTIDE--D-ALANYL-D-ALANINE LIGASE"/>
    <property type="match status" value="1"/>
</dbReference>
<dbReference type="InterPro" id="IPR036565">
    <property type="entry name" value="Mur-like_cat_sf"/>
</dbReference>
<comment type="subcellular location">
    <subcellularLocation>
        <location evidence="10 11">Cytoplasm</location>
    </subcellularLocation>
</comment>
<dbReference type="Proteomes" id="UP000191040">
    <property type="component" value="Chromosome I"/>
</dbReference>
<feature type="domain" description="Mur ligase N-terminal catalytic" evidence="12">
    <location>
        <begin position="29"/>
        <end position="73"/>
    </location>
</feature>
<keyword evidence="5 10" id="KW-0067">ATP-binding</keyword>
<evidence type="ECO:0000256" key="5">
    <source>
        <dbReference type="ARBA" id="ARBA00022840"/>
    </source>
</evidence>
<keyword evidence="16" id="KW-1185">Reference proteome</keyword>
<keyword evidence="8 10" id="KW-0131">Cell cycle</keyword>
<evidence type="ECO:0000259" key="13">
    <source>
        <dbReference type="Pfam" id="PF02875"/>
    </source>
</evidence>
<evidence type="ECO:0000259" key="12">
    <source>
        <dbReference type="Pfam" id="PF01225"/>
    </source>
</evidence>
<keyword evidence="3 10" id="KW-0132">Cell division</keyword>
<dbReference type="Pfam" id="PF01225">
    <property type="entry name" value="Mur_ligase"/>
    <property type="match status" value="1"/>
</dbReference>
<reference evidence="16" key="1">
    <citation type="submission" date="2017-02" db="EMBL/GenBank/DDBJ databases">
        <authorList>
            <person name="Varghese N."/>
            <person name="Submissions S."/>
        </authorList>
    </citation>
    <scope>NUCLEOTIDE SEQUENCE [LARGE SCALE GENOMIC DNA]</scope>
    <source>
        <strain evidence="16">9H-4</strain>
    </source>
</reference>
<comment type="similarity">
    <text evidence="10">Belongs to the MurCDEF family. MurF subfamily.</text>
</comment>
<dbReference type="EMBL" id="LT796768">
    <property type="protein sequence ID" value="SKB09658.1"/>
    <property type="molecule type" value="Genomic_DNA"/>
</dbReference>
<dbReference type="InterPro" id="IPR004101">
    <property type="entry name" value="Mur_ligase_C"/>
</dbReference>
<keyword evidence="4 10" id="KW-0547">Nucleotide-binding</keyword>
<dbReference type="NCBIfam" id="TIGR01143">
    <property type="entry name" value="murF"/>
    <property type="match status" value="1"/>
</dbReference>
<dbReference type="InterPro" id="IPR005863">
    <property type="entry name" value="UDP-N-AcMur_synth"/>
</dbReference>
<dbReference type="GO" id="GO:0009252">
    <property type="term" value="P:peptidoglycan biosynthetic process"/>
    <property type="evidence" value="ECO:0007669"/>
    <property type="project" value="UniProtKB-UniRule"/>
</dbReference>
<evidence type="ECO:0000256" key="9">
    <source>
        <dbReference type="ARBA" id="ARBA00023316"/>
    </source>
</evidence>
<comment type="pathway">
    <text evidence="10 11">Cell wall biogenesis; peptidoglycan biosynthesis.</text>
</comment>
<protein>
    <recommendedName>
        <fullName evidence="10 11">UDP-N-acetylmuramoyl-tripeptide--D-alanyl-D-alanine ligase</fullName>
        <ecNumber evidence="10 11">6.3.2.10</ecNumber>
    </recommendedName>
    <alternativeName>
        <fullName evidence="10">D-alanyl-D-alanine-adding enzyme</fullName>
    </alternativeName>
</protein>
<evidence type="ECO:0000256" key="3">
    <source>
        <dbReference type="ARBA" id="ARBA00022618"/>
    </source>
</evidence>
<organism evidence="15 16">
    <name type="scientific">Aeromicrobium choanae</name>
    <dbReference type="NCBI Taxonomy" id="1736691"/>
    <lineage>
        <taxon>Bacteria</taxon>
        <taxon>Bacillati</taxon>
        <taxon>Actinomycetota</taxon>
        <taxon>Actinomycetes</taxon>
        <taxon>Propionibacteriales</taxon>
        <taxon>Nocardioidaceae</taxon>
        <taxon>Aeromicrobium</taxon>
    </lineage>
</organism>
<dbReference type="Gene3D" id="3.90.190.20">
    <property type="entry name" value="Mur ligase, C-terminal domain"/>
    <property type="match status" value="1"/>
</dbReference>
<dbReference type="HAMAP" id="MF_02019">
    <property type="entry name" value="MurF"/>
    <property type="match status" value="1"/>
</dbReference>
<dbReference type="SUPFAM" id="SSF63418">
    <property type="entry name" value="MurE/MurF N-terminal domain"/>
    <property type="match status" value="1"/>
</dbReference>
<dbReference type="OrthoDB" id="9800958at2"/>
<comment type="catalytic activity">
    <reaction evidence="10 11">
        <text>D-alanyl-D-alanine + UDP-N-acetyl-alpha-D-muramoyl-L-alanyl-gamma-D-glutamyl-meso-2,6-diaminopimelate + ATP = UDP-N-acetyl-alpha-D-muramoyl-L-alanyl-gamma-D-glutamyl-meso-2,6-diaminopimeloyl-D-alanyl-D-alanine + ADP + phosphate + H(+)</text>
        <dbReference type="Rhea" id="RHEA:28374"/>
        <dbReference type="ChEBI" id="CHEBI:15378"/>
        <dbReference type="ChEBI" id="CHEBI:30616"/>
        <dbReference type="ChEBI" id="CHEBI:43474"/>
        <dbReference type="ChEBI" id="CHEBI:57822"/>
        <dbReference type="ChEBI" id="CHEBI:61386"/>
        <dbReference type="ChEBI" id="CHEBI:83905"/>
        <dbReference type="ChEBI" id="CHEBI:456216"/>
        <dbReference type="EC" id="6.3.2.10"/>
    </reaction>
</comment>
<feature type="domain" description="Mur ligase central" evidence="14">
    <location>
        <begin position="109"/>
        <end position="294"/>
    </location>
</feature>
<dbReference type="STRING" id="1736691.SAMN06295964_2816"/>
<dbReference type="UniPathway" id="UPA00219"/>
<name>A0A1T4Z706_9ACTN</name>
<evidence type="ECO:0000256" key="7">
    <source>
        <dbReference type="ARBA" id="ARBA00022984"/>
    </source>
</evidence>
<sequence length="452" mass="45732">MIRTTLAQVAAATHGRVEGDDTLAVEGAVVIDSRRAAPGSLFVAIPGERVDGHDFVQTALEAGAVATIATRPVAGPHVIVQDPVTAMGRLAADRLAALRADTDVDVVAVTGSQGKTSVKDLMAHILAAHGATVAPEGSFNNELGVPLTVLRADAGTRHLVLEMGARGIGHIASLCAIAPPDVAVVLNVGTAHAGEFGGLERTAQAKGELVEALGPDGTAVLNADDPRVAAMASRTQGTVLTFGRAGRVRLAGDVVLDPSGHPHFRLEVDGTVLDATVPQLGEHHAINAVAAVAATSALGVPPAAAVEALATARATSPMRMERHETRGGVVVVNDAYNANPESMAAALRALAGLAPGRGTAVLGEMLELGEESPEQHHRIGRLAADLGIARVIAVGAGAAEIARGAGPAGVLVDDVESAVGELSASLNAGDVVLVKASRGARLERVVEALLRD</sequence>